<reference evidence="2" key="1">
    <citation type="journal article" date="2018" name="DNA Res.">
        <title>Multiple hybrid de novo genome assembly of finger millet, an orphan allotetraploid crop.</title>
        <authorList>
            <person name="Hatakeyama M."/>
            <person name="Aluri S."/>
            <person name="Balachadran M.T."/>
            <person name="Sivarajan S.R."/>
            <person name="Patrignani A."/>
            <person name="Gruter S."/>
            <person name="Poveda L."/>
            <person name="Shimizu-Inatsugi R."/>
            <person name="Baeten J."/>
            <person name="Francoijs K.J."/>
            <person name="Nataraja K.N."/>
            <person name="Reddy Y.A.N."/>
            <person name="Phadnis S."/>
            <person name="Ravikumar R.L."/>
            <person name="Schlapbach R."/>
            <person name="Sreeman S.M."/>
            <person name="Shimizu K.K."/>
        </authorList>
    </citation>
    <scope>NUCLEOTIDE SEQUENCE</scope>
</reference>
<evidence type="ECO:0000256" key="1">
    <source>
        <dbReference type="SAM" id="MobiDB-lite"/>
    </source>
</evidence>
<evidence type="ECO:0000313" key="3">
    <source>
        <dbReference type="Proteomes" id="UP001054889"/>
    </source>
</evidence>
<comment type="caution">
    <text evidence="2">The sequence shown here is derived from an EMBL/GenBank/DDBJ whole genome shotgun (WGS) entry which is preliminary data.</text>
</comment>
<protein>
    <submittedName>
        <fullName evidence="2">Uncharacterized protein</fullName>
    </submittedName>
</protein>
<feature type="region of interest" description="Disordered" evidence="1">
    <location>
        <begin position="94"/>
        <end position="127"/>
    </location>
</feature>
<dbReference type="EMBL" id="BQKI01000217">
    <property type="protein sequence ID" value="GJN41135.1"/>
    <property type="molecule type" value="Genomic_DNA"/>
</dbReference>
<dbReference type="Proteomes" id="UP001054889">
    <property type="component" value="Unassembled WGS sequence"/>
</dbReference>
<organism evidence="2 3">
    <name type="scientific">Eleusine coracana subsp. coracana</name>
    <dbReference type="NCBI Taxonomy" id="191504"/>
    <lineage>
        <taxon>Eukaryota</taxon>
        <taxon>Viridiplantae</taxon>
        <taxon>Streptophyta</taxon>
        <taxon>Embryophyta</taxon>
        <taxon>Tracheophyta</taxon>
        <taxon>Spermatophyta</taxon>
        <taxon>Magnoliopsida</taxon>
        <taxon>Liliopsida</taxon>
        <taxon>Poales</taxon>
        <taxon>Poaceae</taxon>
        <taxon>PACMAD clade</taxon>
        <taxon>Chloridoideae</taxon>
        <taxon>Cynodonteae</taxon>
        <taxon>Eleusininae</taxon>
        <taxon>Eleusine</taxon>
    </lineage>
</organism>
<sequence>MGARGDWEVTSTRNRGGTRRSERTRRNGGVVDFGDDGQIRRRCCTKGRAGLQGGRRGAGDAVGRHGWVGEAARWPRDVSGARAAMEVLLWAEKSRSERANGEGRPTRGGGGSRGMEEGSQRHHSMARSGSLLCRLQWQVRELSRENGRE</sequence>
<reference evidence="2" key="2">
    <citation type="submission" date="2021-12" db="EMBL/GenBank/DDBJ databases">
        <title>Resequencing data analysis of finger millet.</title>
        <authorList>
            <person name="Hatakeyama M."/>
            <person name="Aluri S."/>
            <person name="Balachadran M.T."/>
            <person name="Sivarajan S.R."/>
            <person name="Poveda L."/>
            <person name="Shimizu-Inatsugi R."/>
            <person name="Schlapbach R."/>
            <person name="Sreeman S.M."/>
            <person name="Shimizu K.K."/>
        </authorList>
    </citation>
    <scope>NUCLEOTIDE SEQUENCE</scope>
</reference>
<accession>A0AAV5G3B7</accession>
<keyword evidence="3" id="KW-1185">Reference proteome</keyword>
<feature type="compositionally biased region" description="Basic and acidic residues" evidence="1">
    <location>
        <begin position="94"/>
        <end position="105"/>
    </location>
</feature>
<evidence type="ECO:0000313" key="2">
    <source>
        <dbReference type="EMBL" id="GJN41135.1"/>
    </source>
</evidence>
<dbReference type="AlphaFoldDB" id="A0AAV5G3B7"/>
<name>A0AAV5G3B7_ELECO</name>
<gene>
    <name evidence="2" type="primary">gn00467</name>
    <name evidence="2" type="ORF">PR202_gn00467</name>
</gene>
<feature type="region of interest" description="Disordered" evidence="1">
    <location>
        <begin position="1"/>
        <end position="33"/>
    </location>
</feature>
<proteinExistence type="predicted"/>